<dbReference type="InterPro" id="IPR000192">
    <property type="entry name" value="Aminotrans_V_dom"/>
</dbReference>
<protein>
    <recommendedName>
        <fullName evidence="3">cysteine desulfurase</fullName>
        <ecNumber evidence="3">2.8.1.7</ecNumber>
    </recommendedName>
</protein>
<feature type="domain" description="Aminotransferase class V" evidence="9">
    <location>
        <begin position="3"/>
        <end position="364"/>
    </location>
</feature>
<evidence type="ECO:0000259" key="9">
    <source>
        <dbReference type="Pfam" id="PF00266"/>
    </source>
</evidence>
<dbReference type="GO" id="GO:0046872">
    <property type="term" value="F:metal ion binding"/>
    <property type="evidence" value="ECO:0007669"/>
    <property type="project" value="UniProtKB-KW"/>
</dbReference>
<dbReference type="PANTHER" id="PTHR11601:SF34">
    <property type="entry name" value="CYSTEINE DESULFURASE"/>
    <property type="match status" value="1"/>
</dbReference>
<dbReference type="InterPro" id="IPR015422">
    <property type="entry name" value="PyrdxlP-dep_Trfase_small"/>
</dbReference>
<dbReference type="Gene3D" id="3.90.1150.10">
    <property type="entry name" value="Aspartate Aminotransferase, domain 1"/>
    <property type="match status" value="1"/>
</dbReference>
<dbReference type="InterPro" id="IPR020578">
    <property type="entry name" value="Aminotrans_V_PyrdxlP_BS"/>
</dbReference>
<evidence type="ECO:0000256" key="2">
    <source>
        <dbReference type="ARBA" id="ARBA00006490"/>
    </source>
</evidence>
<dbReference type="EMBL" id="UOFH01000145">
    <property type="protein sequence ID" value="VAW60462.1"/>
    <property type="molecule type" value="Genomic_DNA"/>
</dbReference>
<reference evidence="10" key="1">
    <citation type="submission" date="2018-06" db="EMBL/GenBank/DDBJ databases">
        <authorList>
            <person name="Zhirakovskaya E."/>
        </authorList>
    </citation>
    <scope>NUCLEOTIDE SEQUENCE</scope>
</reference>
<dbReference type="EC" id="2.8.1.7" evidence="3"/>
<evidence type="ECO:0000256" key="8">
    <source>
        <dbReference type="ARBA" id="ARBA00023014"/>
    </source>
</evidence>
<dbReference type="InterPro" id="IPR015424">
    <property type="entry name" value="PyrdxlP-dep_Trfase"/>
</dbReference>
<accession>A0A3B0XAF2</accession>
<dbReference type="InterPro" id="IPR016454">
    <property type="entry name" value="Cysteine_dSase"/>
</dbReference>
<keyword evidence="7" id="KW-0408">Iron</keyword>
<dbReference type="PIRSF" id="PIRSF005572">
    <property type="entry name" value="NifS"/>
    <property type="match status" value="1"/>
</dbReference>
<keyword evidence="8" id="KW-0411">Iron-sulfur</keyword>
<dbReference type="GO" id="GO:0051536">
    <property type="term" value="F:iron-sulfur cluster binding"/>
    <property type="evidence" value="ECO:0007669"/>
    <property type="project" value="UniProtKB-KW"/>
</dbReference>
<dbReference type="SUPFAM" id="SSF53383">
    <property type="entry name" value="PLP-dependent transferases"/>
    <property type="match status" value="1"/>
</dbReference>
<evidence type="ECO:0000256" key="1">
    <source>
        <dbReference type="ARBA" id="ARBA00001933"/>
    </source>
</evidence>
<dbReference type="InterPro" id="IPR015421">
    <property type="entry name" value="PyrdxlP-dep_Trfase_major"/>
</dbReference>
<keyword evidence="5" id="KW-0479">Metal-binding</keyword>
<dbReference type="GO" id="GO:0031071">
    <property type="term" value="F:cysteine desulfurase activity"/>
    <property type="evidence" value="ECO:0007669"/>
    <property type="project" value="UniProtKB-EC"/>
</dbReference>
<dbReference type="Pfam" id="PF00266">
    <property type="entry name" value="Aminotran_5"/>
    <property type="match status" value="1"/>
</dbReference>
<evidence type="ECO:0000256" key="4">
    <source>
        <dbReference type="ARBA" id="ARBA00022679"/>
    </source>
</evidence>
<comment type="cofactor">
    <cofactor evidence="1">
        <name>pyridoxal 5'-phosphate</name>
        <dbReference type="ChEBI" id="CHEBI:597326"/>
    </cofactor>
</comment>
<keyword evidence="4 10" id="KW-0808">Transferase</keyword>
<name>A0A3B0XAF2_9ZZZZ</name>
<gene>
    <name evidence="10" type="ORF">MNBD_GAMMA08-2112</name>
</gene>
<comment type="similarity">
    <text evidence="2">Belongs to the class-V pyridoxal-phosphate-dependent aminotransferase family. NifS/IscS subfamily.</text>
</comment>
<sequence length="377" mass="40402">MSVYLDHNATTPLHEQVLDAMMPYMTGLYGNPSSVHRYGRLTRDALEQARMQVANLLGAQPQEVIFTSGGTEANNLAIRGVLANRPPTDFAISAIEHASVMAPAQLAIKQGWQLNTLPVNSQGVIEADKLSAAITESTQLVSVMAANNETGVLQNIAALVAAAKAVNSDVLFHSDACQMAGKLPINFAETKLDLMSLSSHKLYGPLGAGALVLKSHVDLAPLIVGGGQEKQRRSGTENLLAIVGFGAAAELAAKDMQRRQAHLIDLQTQLVEQLKNRQSVTVFSQTVERLPNTVMFALDAIDGEMLLMQLDKKGFAVSSGSACDSGRSDPSHVLLAMDVKPETAKGAIRVSFGEQNTRDDVLQLIKALNDIKQQFNP</sequence>
<dbReference type="Gene3D" id="1.10.260.50">
    <property type="match status" value="1"/>
</dbReference>
<dbReference type="AlphaFoldDB" id="A0A3B0XAF2"/>
<proteinExistence type="inferred from homology"/>
<evidence type="ECO:0000256" key="5">
    <source>
        <dbReference type="ARBA" id="ARBA00022723"/>
    </source>
</evidence>
<evidence type="ECO:0000313" key="10">
    <source>
        <dbReference type="EMBL" id="VAW60462.1"/>
    </source>
</evidence>
<evidence type="ECO:0000256" key="3">
    <source>
        <dbReference type="ARBA" id="ARBA00012239"/>
    </source>
</evidence>
<evidence type="ECO:0000256" key="6">
    <source>
        <dbReference type="ARBA" id="ARBA00022898"/>
    </source>
</evidence>
<evidence type="ECO:0000256" key="7">
    <source>
        <dbReference type="ARBA" id="ARBA00023004"/>
    </source>
</evidence>
<dbReference type="Gene3D" id="3.40.640.10">
    <property type="entry name" value="Type I PLP-dependent aspartate aminotransferase-like (Major domain)"/>
    <property type="match status" value="1"/>
</dbReference>
<dbReference type="PANTHER" id="PTHR11601">
    <property type="entry name" value="CYSTEINE DESULFURYLASE FAMILY MEMBER"/>
    <property type="match status" value="1"/>
</dbReference>
<dbReference type="PROSITE" id="PS00595">
    <property type="entry name" value="AA_TRANSFER_CLASS_5"/>
    <property type="match status" value="1"/>
</dbReference>
<organism evidence="10">
    <name type="scientific">hydrothermal vent metagenome</name>
    <dbReference type="NCBI Taxonomy" id="652676"/>
    <lineage>
        <taxon>unclassified sequences</taxon>
        <taxon>metagenomes</taxon>
        <taxon>ecological metagenomes</taxon>
    </lineage>
</organism>
<keyword evidence="6" id="KW-0663">Pyridoxal phosphate</keyword>